<dbReference type="Pfam" id="PF15928">
    <property type="entry name" value="DUF4746"/>
    <property type="match status" value="1"/>
</dbReference>
<dbReference type="InterPro" id="IPR051766">
    <property type="entry name" value="TXND_domain-containing"/>
</dbReference>
<evidence type="ECO:0000256" key="1">
    <source>
        <dbReference type="SAM" id="MobiDB-lite"/>
    </source>
</evidence>
<proteinExistence type="predicted"/>
<organism evidence="4 5">
    <name type="scientific">Sipha flava</name>
    <name type="common">yellow sugarcane aphid</name>
    <dbReference type="NCBI Taxonomy" id="143950"/>
    <lineage>
        <taxon>Eukaryota</taxon>
        <taxon>Metazoa</taxon>
        <taxon>Ecdysozoa</taxon>
        <taxon>Arthropoda</taxon>
        <taxon>Hexapoda</taxon>
        <taxon>Insecta</taxon>
        <taxon>Pterygota</taxon>
        <taxon>Neoptera</taxon>
        <taxon>Paraneoptera</taxon>
        <taxon>Hemiptera</taxon>
        <taxon>Sternorrhyncha</taxon>
        <taxon>Aphidomorpha</taxon>
        <taxon>Aphidoidea</taxon>
        <taxon>Aphididae</taxon>
        <taxon>Sipha</taxon>
    </lineage>
</organism>
<feature type="domain" description="DUF4746" evidence="3">
    <location>
        <begin position="353"/>
        <end position="513"/>
    </location>
</feature>
<dbReference type="InterPro" id="IPR031827">
    <property type="entry name" value="DUF4746"/>
</dbReference>
<feature type="domain" description="Thioredoxin" evidence="2">
    <location>
        <begin position="30"/>
        <end position="119"/>
    </location>
</feature>
<evidence type="ECO:0000313" key="5">
    <source>
        <dbReference type="RefSeq" id="XP_025414201.1"/>
    </source>
</evidence>
<dbReference type="SUPFAM" id="SSF52833">
    <property type="entry name" value="Thioredoxin-like"/>
    <property type="match status" value="1"/>
</dbReference>
<dbReference type="Proteomes" id="UP000694846">
    <property type="component" value="Unplaced"/>
</dbReference>
<accession>A0A8B8FUZ3</accession>
<dbReference type="OrthoDB" id="10263751at2759"/>
<gene>
    <name evidence="5" type="primary">LOC112686216</name>
</gene>
<name>A0A8B8FUZ3_9HEMI</name>
<dbReference type="GeneID" id="112686216"/>
<feature type="region of interest" description="Disordered" evidence="1">
    <location>
        <begin position="526"/>
        <end position="572"/>
    </location>
</feature>
<dbReference type="AlphaFoldDB" id="A0A8B8FUZ3"/>
<dbReference type="InterPro" id="IPR013766">
    <property type="entry name" value="Thioredoxin_domain"/>
</dbReference>
<evidence type="ECO:0000259" key="3">
    <source>
        <dbReference type="Pfam" id="PF15928"/>
    </source>
</evidence>
<dbReference type="PANTHER" id="PTHR46135">
    <property type="entry name" value="NME/NM23 FAMILY MEMBER 8"/>
    <property type="match status" value="1"/>
</dbReference>
<dbReference type="InterPro" id="IPR036249">
    <property type="entry name" value="Thioredoxin-like_sf"/>
</dbReference>
<evidence type="ECO:0000259" key="2">
    <source>
        <dbReference type="Pfam" id="PF00085"/>
    </source>
</evidence>
<sequence length="572" mass="65290">MPPKTVNQNKRSGRMAKKGAQVVLQEEINNNDDWVKMLEKSGIYVVDVYAEWCGPCIPMIANLKKIKLEIGNENLHYAVAKSDNIMALERFRQKSEPHWLFFFDGNLVNLIIGSNAPRLMNLITDEVEQYVKFKNGEIQREFIPMNQITEEEKKKMIEYEHYQNQKIKNEKKIIDDRMMKAREYYLRRFSVNIPLQTCVVYFPHTIEYIMVEKPPEEGAELSEEPNEPVMVEKRVCNVATACSPKYAEFTVNEAIEMQLTEDKLNQMFFMDKELLESFPSELIDQLLSKKVFSVMLSMPVIKNEDVVSEGAAVDNEIPPDPAEHMGIVEQRLSTIIYGNGSPLNPSPDSFAVEHMIVNSSNVKIPSLYTPTNPLSKAAALAVLFKKFCLNNGYVPPQPPLPQYIVIFDIEKSNIVLPIIEDLEGKIDHYGFFRNADPENPILLCKDYELLTTYGMDKIGKDGKLVLSVLKDDNDKSLLRFVDVGPIYVSPDSDVGIDDAIKFFPHDFDQMDGEVKIWLAQQSAREEEAMAAVEDGDGEEHVAGEDEEFSRRKENEKEGEEERPFTTKLSTVS</sequence>
<reference evidence="5" key="1">
    <citation type="submission" date="2025-08" db="UniProtKB">
        <authorList>
            <consortium name="RefSeq"/>
        </authorList>
    </citation>
    <scope>IDENTIFICATION</scope>
    <source>
        <tissue evidence="5">Whole body</tissue>
    </source>
</reference>
<dbReference type="Pfam" id="PF00085">
    <property type="entry name" value="Thioredoxin"/>
    <property type="match status" value="1"/>
</dbReference>
<evidence type="ECO:0000313" key="4">
    <source>
        <dbReference type="Proteomes" id="UP000694846"/>
    </source>
</evidence>
<keyword evidence="4" id="KW-1185">Reference proteome</keyword>
<feature type="compositionally biased region" description="Basic and acidic residues" evidence="1">
    <location>
        <begin position="538"/>
        <end position="564"/>
    </location>
</feature>
<dbReference type="RefSeq" id="XP_025414201.1">
    <property type="nucleotide sequence ID" value="XM_025558416.1"/>
</dbReference>
<protein>
    <submittedName>
        <fullName evidence="5">Thioredoxin domain-containing protein 3-like isoform X1</fullName>
    </submittedName>
</protein>
<dbReference type="Gene3D" id="3.40.30.10">
    <property type="entry name" value="Glutaredoxin"/>
    <property type="match status" value="1"/>
</dbReference>
<dbReference type="PANTHER" id="PTHR46135:SF3">
    <property type="entry name" value="NME_NM23 FAMILY MEMBER 8"/>
    <property type="match status" value="1"/>
</dbReference>